<gene>
    <name evidence="10" type="ORF">FOL47_001593</name>
</gene>
<dbReference type="GO" id="GO:0032787">
    <property type="term" value="P:monocarboxylic acid metabolic process"/>
    <property type="evidence" value="ECO:0007669"/>
    <property type="project" value="UniProtKB-ARBA"/>
</dbReference>
<dbReference type="EMBL" id="JAAPAO010000139">
    <property type="protein sequence ID" value="KAF4671249.1"/>
    <property type="molecule type" value="Genomic_DNA"/>
</dbReference>
<dbReference type="OrthoDB" id="435022at2759"/>
<dbReference type="CDD" id="cd00009">
    <property type="entry name" value="AAA"/>
    <property type="match status" value="1"/>
</dbReference>
<dbReference type="FunFam" id="1.10.580.10:FF:000005">
    <property type="entry name" value="Citrate synthase"/>
    <property type="match status" value="1"/>
</dbReference>
<feature type="region of interest" description="Disordered" evidence="7">
    <location>
        <begin position="835"/>
        <end position="892"/>
    </location>
</feature>
<dbReference type="SMART" id="SM00360">
    <property type="entry name" value="RRM"/>
    <property type="match status" value="3"/>
</dbReference>
<dbReference type="InterPro" id="IPR012677">
    <property type="entry name" value="Nucleotide-bd_a/b_plait_sf"/>
</dbReference>
<dbReference type="Gene3D" id="3.30.70.330">
    <property type="match status" value="3"/>
</dbReference>
<dbReference type="InterPro" id="IPR002020">
    <property type="entry name" value="Citrate_synthase"/>
</dbReference>
<organism evidence="10 11">
    <name type="scientific">Perkinsus chesapeaki</name>
    <name type="common">Clam parasite</name>
    <name type="synonym">Perkinsus andrewsi</name>
    <dbReference type="NCBI Taxonomy" id="330153"/>
    <lineage>
        <taxon>Eukaryota</taxon>
        <taxon>Sar</taxon>
        <taxon>Alveolata</taxon>
        <taxon>Perkinsozoa</taxon>
        <taxon>Perkinsea</taxon>
        <taxon>Perkinsida</taxon>
        <taxon>Perkinsidae</taxon>
        <taxon>Perkinsus</taxon>
    </lineage>
</organism>
<feature type="compositionally biased region" description="Polar residues" evidence="7">
    <location>
        <begin position="1165"/>
        <end position="1182"/>
    </location>
</feature>
<feature type="transmembrane region" description="Helical" evidence="8">
    <location>
        <begin position="1646"/>
        <end position="1669"/>
    </location>
</feature>
<dbReference type="Gene3D" id="1.10.230.10">
    <property type="entry name" value="Cytochrome P450-Terp, domain 2"/>
    <property type="match status" value="1"/>
</dbReference>
<dbReference type="GO" id="GO:0046912">
    <property type="term" value="F:acyltransferase activity, acyl groups converted into alkyl on transfer"/>
    <property type="evidence" value="ECO:0007669"/>
    <property type="project" value="InterPro"/>
</dbReference>
<dbReference type="InterPro" id="IPR036969">
    <property type="entry name" value="Citrate_synthase_sf"/>
</dbReference>
<dbReference type="FunFam" id="3.40.50.300:FF:000136">
    <property type="entry name" value="Replication factor C subunit 5"/>
    <property type="match status" value="1"/>
</dbReference>
<reference evidence="10 11" key="1">
    <citation type="submission" date="2020-04" db="EMBL/GenBank/DDBJ databases">
        <title>Perkinsus chesapeaki whole genome sequence.</title>
        <authorList>
            <person name="Bogema D.R."/>
        </authorList>
    </citation>
    <scope>NUCLEOTIDE SEQUENCE [LARGE SCALE GENOMIC DNA]</scope>
    <source>
        <strain evidence="10">ATCC PRA-425</strain>
    </source>
</reference>
<dbReference type="PANTHER" id="PTHR42871:SF1">
    <property type="entry name" value="CITRATE SYNTHASE"/>
    <property type="match status" value="1"/>
</dbReference>
<evidence type="ECO:0000256" key="6">
    <source>
        <dbReference type="RuleBase" id="RU000441"/>
    </source>
</evidence>
<dbReference type="InterPro" id="IPR016143">
    <property type="entry name" value="Citrate_synth-like_sm_a-sub"/>
</dbReference>
<dbReference type="Pfam" id="PF00285">
    <property type="entry name" value="Citrate_synt"/>
    <property type="match status" value="1"/>
</dbReference>
<dbReference type="PANTHER" id="PTHR42871">
    <property type="entry name" value="CITRATE SYNTHASE"/>
    <property type="match status" value="1"/>
</dbReference>
<dbReference type="Gene3D" id="3.40.50.300">
    <property type="entry name" value="P-loop containing nucleotide triphosphate hydrolases"/>
    <property type="match status" value="1"/>
</dbReference>
<name>A0A7J6MI36_PERCH</name>
<dbReference type="InterPro" id="IPR027417">
    <property type="entry name" value="P-loop_NTPase"/>
</dbReference>
<dbReference type="SUPFAM" id="SSF52540">
    <property type="entry name" value="P-loop containing nucleoside triphosphate hydrolases"/>
    <property type="match status" value="1"/>
</dbReference>
<feature type="domain" description="RRM" evidence="9">
    <location>
        <begin position="1013"/>
        <end position="1097"/>
    </location>
</feature>
<keyword evidence="4 6" id="KW-0808">Transferase</keyword>
<dbReference type="GO" id="GO:0003723">
    <property type="term" value="F:RNA binding"/>
    <property type="evidence" value="ECO:0007669"/>
    <property type="project" value="UniProtKB-UniRule"/>
</dbReference>
<feature type="compositionally biased region" description="Polar residues" evidence="7">
    <location>
        <begin position="1148"/>
        <end position="1157"/>
    </location>
</feature>
<dbReference type="Gene3D" id="1.20.272.10">
    <property type="match status" value="1"/>
</dbReference>
<keyword evidence="8" id="KW-1133">Transmembrane helix</keyword>
<dbReference type="InterPro" id="IPR016142">
    <property type="entry name" value="Citrate_synth-like_lrg_a-sub"/>
</dbReference>
<evidence type="ECO:0000256" key="7">
    <source>
        <dbReference type="SAM" id="MobiDB-lite"/>
    </source>
</evidence>
<dbReference type="InterPro" id="IPR000504">
    <property type="entry name" value="RRM_dom"/>
</dbReference>
<dbReference type="GO" id="GO:0006099">
    <property type="term" value="P:tricarboxylic acid cycle"/>
    <property type="evidence" value="ECO:0007669"/>
    <property type="project" value="UniProtKB-KW"/>
</dbReference>
<accession>A0A7J6MI36</accession>
<feature type="compositionally biased region" description="Polar residues" evidence="7">
    <location>
        <begin position="864"/>
        <end position="878"/>
    </location>
</feature>
<evidence type="ECO:0000256" key="3">
    <source>
        <dbReference type="ARBA" id="ARBA00022532"/>
    </source>
</evidence>
<keyword evidence="5" id="KW-0694">RNA-binding</keyword>
<comment type="similarity">
    <text evidence="2 6">Belongs to the citrate synthase family.</text>
</comment>
<dbReference type="SUPFAM" id="SSF54928">
    <property type="entry name" value="RNA-binding domain, RBD"/>
    <property type="match status" value="2"/>
</dbReference>
<keyword evidence="3" id="KW-0816">Tricarboxylic acid cycle</keyword>
<keyword evidence="8" id="KW-0472">Membrane</keyword>
<dbReference type="InterPro" id="IPR008921">
    <property type="entry name" value="DNA_pol3_clamp-load_cplx_C"/>
</dbReference>
<evidence type="ECO:0000256" key="1">
    <source>
        <dbReference type="ARBA" id="ARBA00005007"/>
    </source>
</evidence>
<evidence type="ECO:0000313" key="11">
    <source>
        <dbReference type="Proteomes" id="UP000591131"/>
    </source>
</evidence>
<dbReference type="SUPFAM" id="SSF48019">
    <property type="entry name" value="post-AAA+ oligomerization domain-like"/>
    <property type="match status" value="1"/>
</dbReference>
<dbReference type="InterPro" id="IPR019810">
    <property type="entry name" value="Citrate_synthase_AS"/>
</dbReference>
<evidence type="ECO:0000259" key="9">
    <source>
        <dbReference type="PROSITE" id="PS50102"/>
    </source>
</evidence>
<evidence type="ECO:0000313" key="10">
    <source>
        <dbReference type="EMBL" id="KAF4671249.1"/>
    </source>
</evidence>
<feature type="region of interest" description="Disordered" evidence="7">
    <location>
        <begin position="1302"/>
        <end position="1333"/>
    </location>
</feature>
<comment type="pathway">
    <text evidence="1">Carbohydrate metabolism.</text>
</comment>
<dbReference type="Proteomes" id="UP000591131">
    <property type="component" value="Unassembled WGS sequence"/>
</dbReference>
<feature type="region of interest" description="Disordered" evidence="7">
    <location>
        <begin position="1143"/>
        <end position="1210"/>
    </location>
</feature>
<dbReference type="Pfam" id="PF22534">
    <property type="entry name" value="RFC_C"/>
    <property type="match status" value="1"/>
</dbReference>
<evidence type="ECO:0000256" key="2">
    <source>
        <dbReference type="ARBA" id="ARBA00010566"/>
    </source>
</evidence>
<dbReference type="Gene3D" id="1.10.580.10">
    <property type="entry name" value="Citrate Synthase, domain 1"/>
    <property type="match status" value="1"/>
</dbReference>
<feature type="domain" description="RRM" evidence="9">
    <location>
        <begin position="926"/>
        <end position="1006"/>
    </location>
</feature>
<evidence type="ECO:0000256" key="8">
    <source>
        <dbReference type="SAM" id="Phobius"/>
    </source>
</evidence>
<dbReference type="FunFam" id="1.10.230.10:FF:000002">
    <property type="entry name" value="Citrate synthase"/>
    <property type="match status" value="1"/>
</dbReference>
<sequence>MNRLNGVAGHVAPPTTLTITDNRNGKKIDVKVTDGTIRATDLKQLGIQTYDPGYMNTTCCISRISFIDGNRGILRYRGYPIEQIAEKSSFPEVAFLLQYGELPSRGQLYQWEQDLMRHSMLHQDVAALTSAFRYDAHPMGMFVSAMAALGTLHPESNPALTSQNIYKDKAVRNKEIARILGSATTLAAMAYRHRMGRPFNIPNSDLGYTENFLYMLDVSHEGTSYRPHPRLVKALDVLFVLHAEHELNCSTSAMRHLTSSNVDVYTACAAAAGALYGPRHGGANEAVLRMLERIGSVENVPTFVEKVKQRKELLMGFGHRVYKNYDPRATIIRKIAEDVFEICGREPLIEVAMELERIALSDPYFKDRKLYPNVDFYSGLIYKAMGFPTDMFPILFTVPRLAGWLAHWSEWIDDPENRIYRPFQVYKGYDTRDYVDVDDRTDKVKSKELVVKRSAFNRRRDASLQSAAADRSDEEVNMAFLMDSERPTTLDGLTYNDSVTRVLKGLARQRDIPHLLFYGPTGGGKMTRILCLLREIFGPGALKAKRELRTIKPNATGPELEIQVIFSSYHIEITPSEVGAKDVLVIQHLVKEMAQAPPVGDAPFRVVVINSAHCLSRAAQAGLRRTMEKYVSVLKIFFHADSLAPLIPPLRSRCMAIRVPRPALAEVKSELEKVEAKYGVEMNPQLASIIANASGGDMRFALLQLDAMAAQNGGRQALRNANTPLAELPWKVVIESITQDILAEQTPRQLKVIRDKLYGLLAIEIPANEMFYQLLVMLGSALGDSQDYWPTLAALSSKFESRLYHGGNKPIFHFEALIANAMRSNSIGAIAATAEIPGSPDAQPSSRSERSRLKPDAEDFVPRSLSQGVSDTASNIGANSAGGKASDTSGGSCKPEIIDGDEVSWLNRMAWDHGVNTSRIDDEGPYKLFVGCLPFDTTEHDLYPLFAQFGDIVELAIQRDREGRSKGCAWLKYITRDSCDECISRLHGQFYVGHVRAAMQVKYATGELEKRENRVYLIGLPRDEMVMAEHELLTTLDTYGEIREFMLFRADGKSTGACYVKYTAREPAAALVQACHLREFRVNSMHLPAVRAYFASPIRRFSSTMTSTSSQRSPVDIQASATNVSNLSAVPLNEEGHSITEVEGGSAISGNTGTSTHGGPRAESAATQSRAMDTSSNLTSTGLLRPAVANADSNSESRPPPSVLVPNPNLPQEDLTPAKLFVGCLPYSKTTFDLAQLFGQFGPILEVALLTNAEGKSKGAAFITFAYAHDAEAAMVMNDYCFPGSSRSINVSYATNQTWVPGGMNNNSSTRNTRGAAGGASSRTGGGGGGTQSYFPLKHGISGAYGNSPPLMFTSHRYGGVSSVASTAYDQSPPTGPMPGSNIALPIEALGHPYHQGDVGSGGGLEPSPTGTTSTDSITNWLLEYEESLSRVSATVNRITAMNPTQQQQIMSRLLASMVQGGHAGIANPHLVAAAAAAHQQAIAAAATSGPQDIPEPNSAALSSNDLSPQSAFMNHIRQPLPVGSPISRIPSNEGESPFASMTGMNPFYTSFMPPPQGSPSSSAIFRMMQYPQQFGQQSPSNIMLPMIPQNFSSGSLAPGSDGSPTFGLFQGYLSPVHFPAAAPTVPHGVDPEENSSSSAAQEGSMFGIVVYAECIWFLMEVCVLWSWCDKRKKKLMWYFYCRVPFVYISDGLCVCHCPVEDLMVDPQSELHHFAVPSHVL</sequence>
<proteinExistence type="inferred from homology"/>
<dbReference type="GO" id="GO:0006260">
    <property type="term" value="P:DNA replication"/>
    <property type="evidence" value="ECO:0007669"/>
    <property type="project" value="InterPro"/>
</dbReference>
<dbReference type="PROSITE" id="PS00480">
    <property type="entry name" value="CITRATE_SYNTHASE"/>
    <property type="match status" value="1"/>
</dbReference>
<keyword evidence="11" id="KW-1185">Reference proteome</keyword>
<dbReference type="PRINTS" id="PR00143">
    <property type="entry name" value="CITRTSNTHASE"/>
</dbReference>
<comment type="caution">
    <text evidence="10">The sequence shown here is derived from an EMBL/GenBank/DDBJ whole genome shotgun (WGS) entry which is preliminary data.</text>
</comment>
<feature type="domain" description="RRM" evidence="9">
    <location>
        <begin position="1218"/>
        <end position="1296"/>
    </location>
</feature>
<feature type="compositionally biased region" description="Basic and acidic residues" evidence="7">
    <location>
        <begin position="847"/>
        <end position="861"/>
    </location>
</feature>
<evidence type="ECO:0000256" key="4">
    <source>
        <dbReference type="ARBA" id="ARBA00022679"/>
    </source>
</evidence>
<protein>
    <recommendedName>
        <fullName evidence="6">Citrate synthase</fullName>
    </recommendedName>
</protein>
<feature type="compositionally biased region" description="Low complexity" evidence="7">
    <location>
        <begin position="1309"/>
        <end position="1323"/>
    </location>
</feature>
<dbReference type="PROSITE" id="PS50102">
    <property type="entry name" value="RRM"/>
    <property type="match status" value="3"/>
</dbReference>
<dbReference type="SUPFAM" id="SSF48256">
    <property type="entry name" value="Citrate synthase"/>
    <property type="match status" value="1"/>
</dbReference>
<dbReference type="Pfam" id="PF00076">
    <property type="entry name" value="RRM_1"/>
    <property type="match status" value="3"/>
</dbReference>
<dbReference type="GO" id="GO:0003677">
    <property type="term" value="F:DNA binding"/>
    <property type="evidence" value="ECO:0007669"/>
    <property type="project" value="InterPro"/>
</dbReference>
<evidence type="ECO:0000256" key="5">
    <source>
        <dbReference type="PROSITE-ProRule" id="PRU00176"/>
    </source>
</evidence>
<dbReference type="InterPro" id="IPR035979">
    <property type="entry name" value="RBD_domain_sf"/>
</dbReference>
<keyword evidence="8" id="KW-0812">Transmembrane</keyword>